<gene>
    <name evidence="1" type="ORF">JI435_410990</name>
</gene>
<sequence>MDSAIGTRKFSEADLLSVQHYGSGPTNIGFIVRGRTPQMCRSTFVSDQDLQTTI</sequence>
<dbReference type="AlphaFoldDB" id="A0A7U2I0X0"/>
<protein>
    <submittedName>
        <fullName evidence="1">Uncharacterized protein</fullName>
    </submittedName>
</protein>
<proteinExistence type="predicted"/>
<keyword evidence="2" id="KW-1185">Reference proteome</keyword>
<dbReference type="VEuPathDB" id="FungiDB:JI435_410990"/>
<evidence type="ECO:0000313" key="2">
    <source>
        <dbReference type="Proteomes" id="UP000663193"/>
    </source>
</evidence>
<evidence type="ECO:0000313" key="1">
    <source>
        <dbReference type="EMBL" id="QRC97768.1"/>
    </source>
</evidence>
<reference evidence="2" key="1">
    <citation type="journal article" date="2021" name="BMC Genomics">
        <title>Chromosome-level genome assembly and manually-curated proteome of model necrotroph Parastagonospora nodorum Sn15 reveals a genome-wide trove of candidate effector homologs, and redundancy of virulence-related functions within an accessory chromosome.</title>
        <authorList>
            <person name="Bertazzoni S."/>
            <person name="Jones D.A.B."/>
            <person name="Phan H.T."/>
            <person name="Tan K.-C."/>
            <person name="Hane J.K."/>
        </authorList>
    </citation>
    <scope>NUCLEOTIDE SEQUENCE [LARGE SCALE GENOMIC DNA]</scope>
    <source>
        <strain evidence="2">SN15 / ATCC MYA-4574 / FGSC 10173)</strain>
    </source>
</reference>
<name>A0A7U2I0X0_PHANO</name>
<accession>A0A7U2I0X0</accession>
<dbReference type="Proteomes" id="UP000663193">
    <property type="component" value="Chromosome 7"/>
</dbReference>
<dbReference type="EMBL" id="CP069029">
    <property type="protein sequence ID" value="QRC97768.1"/>
    <property type="molecule type" value="Genomic_DNA"/>
</dbReference>
<organism evidence="1 2">
    <name type="scientific">Phaeosphaeria nodorum (strain SN15 / ATCC MYA-4574 / FGSC 10173)</name>
    <name type="common">Glume blotch fungus</name>
    <name type="synonym">Parastagonospora nodorum</name>
    <dbReference type="NCBI Taxonomy" id="321614"/>
    <lineage>
        <taxon>Eukaryota</taxon>
        <taxon>Fungi</taxon>
        <taxon>Dikarya</taxon>
        <taxon>Ascomycota</taxon>
        <taxon>Pezizomycotina</taxon>
        <taxon>Dothideomycetes</taxon>
        <taxon>Pleosporomycetidae</taxon>
        <taxon>Pleosporales</taxon>
        <taxon>Pleosporineae</taxon>
        <taxon>Phaeosphaeriaceae</taxon>
        <taxon>Parastagonospora</taxon>
    </lineage>
</organism>